<dbReference type="Proteomes" id="UP001195483">
    <property type="component" value="Unassembled WGS sequence"/>
</dbReference>
<reference evidence="2" key="1">
    <citation type="journal article" date="2021" name="Genome Biol. Evol.">
        <title>A High-Quality Reference Genome for a Parasitic Bivalve with Doubly Uniparental Inheritance (Bivalvia: Unionida).</title>
        <authorList>
            <person name="Smith C.H."/>
        </authorList>
    </citation>
    <scope>NUCLEOTIDE SEQUENCE</scope>
    <source>
        <strain evidence="2">CHS0354</strain>
    </source>
</reference>
<protein>
    <submittedName>
        <fullName evidence="2">Uncharacterized protein</fullName>
    </submittedName>
</protein>
<evidence type="ECO:0000313" key="2">
    <source>
        <dbReference type="EMBL" id="KAK3599718.1"/>
    </source>
</evidence>
<sequence length="269" mass="30214">MATLTLLFLFAFCIASSDTVLGQGCQQCVVESQKIQGNSYFTYNKKCVEYKNCKCNCNGSWNCPAENAVDHCRQNVSIGCSFCNVRGQRFSGNSNFKFRDGCNEFNCFCKCDGGWNCPSEKTINICNTNINTGCKYCDVNGQKHEGNSYFTHRKECVEYKNCMCNCDGSWNCPGENAIDYCRQNVNTGCYYCTIDKMKIEGNSRFHLVRDCYQYSGCICQCDGGWTCAHTTGRYVCGTKRGKVRYSSTKVSSVQKITSSQGSYQKSSEE</sequence>
<name>A0AAE0SXI0_9BIVA</name>
<evidence type="ECO:0000313" key="3">
    <source>
        <dbReference type="Proteomes" id="UP001195483"/>
    </source>
</evidence>
<feature type="signal peptide" evidence="1">
    <location>
        <begin position="1"/>
        <end position="22"/>
    </location>
</feature>
<feature type="chain" id="PRO_5042129503" evidence="1">
    <location>
        <begin position="23"/>
        <end position="269"/>
    </location>
</feature>
<organism evidence="2 3">
    <name type="scientific">Potamilus streckersoni</name>
    <dbReference type="NCBI Taxonomy" id="2493646"/>
    <lineage>
        <taxon>Eukaryota</taxon>
        <taxon>Metazoa</taxon>
        <taxon>Spiralia</taxon>
        <taxon>Lophotrochozoa</taxon>
        <taxon>Mollusca</taxon>
        <taxon>Bivalvia</taxon>
        <taxon>Autobranchia</taxon>
        <taxon>Heteroconchia</taxon>
        <taxon>Palaeoheterodonta</taxon>
        <taxon>Unionida</taxon>
        <taxon>Unionoidea</taxon>
        <taxon>Unionidae</taxon>
        <taxon>Ambleminae</taxon>
        <taxon>Lampsilini</taxon>
        <taxon>Potamilus</taxon>
    </lineage>
</organism>
<evidence type="ECO:0000256" key="1">
    <source>
        <dbReference type="SAM" id="SignalP"/>
    </source>
</evidence>
<accession>A0AAE0SXI0</accession>
<comment type="caution">
    <text evidence="2">The sequence shown here is derived from an EMBL/GenBank/DDBJ whole genome shotgun (WGS) entry which is preliminary data.</text>
</comment>
<reference evidence="2" key="2">
    <citation type="journal article" date="2021" name="Genome Biol. Evol.">
        <title>Developing a high-quality reference genome for a parasitic bivalve with doubly uniparental inheritance (Bivalvia: Unionida).</title>
        <authorList>
            <person name="Smith C.H."/>
        </authorList>
    </citation>
    <scope>NUCLEOTIDE SEQUENCE</scope>
    <source>
        <strain evidence="2">CHS0354</strain>
        <tissue evidence="2">Mantle</tissue>
    </source>
</reference>
<keyword evidence="1" id="KW-0732">Signal</keyword>
<keyword evidence="3" id="KW-1185">Reference proteome</keyword>
<proteinExistence type="predicted"/>
<reference evidence="2" key="3">
    <citation type="submission" date="2023-05" db="EMBL/GenBank/DDBJ databases">
        <authorList>
            <person name="Smith C.H."/>
        </authorList>
    </citation>
    <scope>NUCLEOTIDE SEQUENCE</scope>
    <source>
        <strain evidence="2">CHS0354</strain>
        <tissue evidence="2">Mantle</tissue>
    </source>
</reference>
<dbReference type="EMBL" id="JAEAOA010002176">
    <property type="protein sequence ID" value="KAK3599718.1"/>
    <property type="molecule type" value="Genomic_DNA"/>
</dbReference>
<gene>
    <name evidence="2" type="ORF">CHS0354_037191</name>
</gene>
<dbReference type="AlphaFoldDB" id="A0AAE0SXI0"/>